<proteinExistence type="predicted"/>
<dbReference type="Pfam" id="PF13499">
    <property type="entry name" value="EF-hand_7"/>
    <property type="match status" value="1"/>
</dbReference>
<evidence type="ECO:0000259" key="5">
    <source>
        <dbReference type="PROSITE" id="PS50222"/>
    </source>
</evidence>
<feature type="signal peptide" evidence="4">
    <location>
        <begin position="1"/>
        <end position="19"/>
    </location>
</feature>
<evidence type="ECO:0000313" key="7">
    <source>
        <dbReference type="Proteomes" id="UP000614601"/>
    </source>
</evidence>
<comment type="caution">
    <text evidence="6">The sequence shown here is derived from an EMBL/GenBank/DDBJ whole genome shotgun (WGS) entry which is preliminary data.</text>
</comment>
<organism evidence="6 7">
    <name type="scientific">Bursaphelenchus okinawaensis</name>
    <dbReference type="NCBI Taxonomy" id="465554"/>
    <lineage>
        <taxon>Eukaryota</taxon>
        <taxon>Metazoa</taxon>
        <taxon>Ecdysozoa</taxon>
        <taxon>Nematoda</taxon>
        <taxon>Chromadorea</taxon>
        <taxon>Rhabditida</taxon>
        <taxon>Tylenchina</taxon>
        <taxon>Tylenchomorpha</taxon>
        <taxon>Aphelenchoidea</taxon>
        <taxon>Aphelenchoididae</taxon>
        <taxon>Bursaphelenchus</taxon>
    </lineage>
</organism>
<dbReference type="Proteomes" id="UP000783686">
    <property type="component" value="Unassembled WGS sequence"/>
</dbReference>
<dbReference type="PANTHER" id="PTHR23104:SF4">
    <property type="entry name" value="EF-HAND DOMAIN-CONTAINING PROTEIN"/>
    <property type="match status" value="1"/>
</dbReference>
<dbReference type="InterPro" id="IPR002048">
    <property type="entry name" value="EF_hand_dom"/>
</dbReference>
<evidence type="ECO:0000313" key="6">
    <source>
        <dbReference type="EMBL" id="CAD5223868.1"/>
    </source>
</evidence>
<evidence type="ECO:0000256" key="2">
    <source>
        <dbReference type="ARBA" id="ARBA00022737"/>
    </source>
</evidence>
<name>A0A811L9A8_9BILA</name>
<dbReference type="Proteomes" id="UP000614601">
    <property type="component" value="Unassembled WGS sequence"/>
</dbReference>
<dbReference type="EMBL" id="CAJFCW020000005">
    <property type="protein sequence ID" value="CAG9119030.1"/>
    <property type="molecule type" value="Genomic_DNA"/>
</dbReference>
<feature type="chain" id="PRO_5035681940" description="EF-hand domain-containing protein" evidence="4">
    <location>
        <begin position="20"/>
        <end position="143"/>
    </location>
</feature>
<dbReference type="OrthoDB" id="289247at2759"/>
<keyword evidence="3" id="KW-0106">Calcium</keyword>
<dbReference type="InterPro" id="IPR011992">
    <property type="entry name" value="EF-hand-dom_pair"/>
</dbReference>
<gene>
    <name evidence="6" type="ORF">BOKJ2_LOCUS10638</name>
</gene>
<dbReference type="PROSITE" id="PS50222">
    <property type="entry name" value="EF_HAND_2"/>
    <property type="match status" value="1"/>
</dbReference>
<dbReference type="Gene3D" id="1.10.238.10">
    <property type="entry name" value="EF-hand"/>
    <property type="match status" value="1"/>
</dbReference>
<dbReference type="PANTHER" id="PTHR23104">
    <property type="entry name" value="MULTIPLE COAGULATION FACTOR DEFICIENCY PROTEIN 2 NEURAL STEM CELL DERIVED NEURONAL SURVIVAL PROTEIN"/>
    <property type="match status" value="1"/>
</dbReference>
<accession>A0A811L9A8</accession>
<evidence type="ECO:0000256" key="4">
    <source>
        <dbReference type="SAM" id="SignalP"/>
    </source>
</evidence>
<dbReference type="AlphaFoldDB" id="A0A811L9A8"/>
<evidence type="ECO:0000256" key="1">
    <source>
        <dbReference type="ARBA" id="ARBA00022729"/>
    </source>
</evidence>
<keyword evidence="1 4" id="KW-0732">Signal</keyword>
<feature type="domain" description="EF-hand" evidence="5">
    <location>
        <begin position="109"/>
        <end position="143"/>
    </location>
</feature>
<dbReference type="PROSITE" id="PS00018">
    <property type="entry name" value="EF_HAND_1"/>
    <property type="match status" value="1"/>
</dbReference>
<reference evidence="6" key="1">
    <citation type="submission" date="2020-09" db="EMBL/GenBank/DDBJ databases">
        <authorList>
            <person name="Kikuchi T."/>
        </authorList>
    </citation>
    <scope>NUCLEOTIDE SEQUENCE</scope>
    <source>
        <strain evidence="6">SH1</strain>
    </source>
</reference>
<sequence>MTKLLISILLNTIFTFVQSDVVTPSTAAPHHDHHHKFGDKDEVMDEEHIKLHFNHTIDIDKKMDNDHSQFYYFDMHNLNKDLYIDGLEVAKGLTHSHDGEPFAPITDEEIETMVDAVLKDFDKDGNGLISYGEYKASLSVNKK</sequence>
<dbReference type="SUPFAM" id="SSF47473">
    <property type="entry name" value="EF-hand"/>
    <property type="match status" value="1"/>
</dbReference>
<dbReference type="GO" id="GO:0005509">
    <property type="term" value="F:calcium ion binding"/>
    <property type="evidence" value="ECO:0007669"/>
    <property type="project" value="InterPro"/>
</dbReference>
<dbReference type="InterPro" id="IPR018247">
    <property type="entry name" value="EF_Hand_1_Ca_BS"/>
</dbReference>
<keyword evidence="2" id="KW-0677">Repeat</keyword>
<evidence type="ECO:0000256" key="3">
    <source>
        <dbReference type="ARBA" id="ARBA00022837"/>
    </source>
</evidence>
<dbReference type="InterPro" id="IPR052110">
    <property type="entry name" value="MCFD2-like"/>
</dbReference>
<keyword evidence="7" id="KW-1185">Reference proteome</keyword>
<dbReference type="EMBL" id="CAJFDH010000005">
    <property type="protein sequence ID" value="CAD5223868.1"/>
    <property type="molecule type" value="Genomic_DNA"/>
</dbReference>
<protein>
    <recommendedName>
        <fullName evidence="5">EF-hand domain-containing protein</fullName>
    </recommendedName>
</protein>